<dbReference type="Pfam" id="PF26354">
    <property type="entry name" value="DMF_alpha"/>
    <property type="match status" value="1"/>
</dbReference>
<dbReference type="RefSeq" id="WP_167927188.1">
    <property type="nucleotide sequence ID" value="NZ_JAATVY010000017.1"/>
</dbReference>
<feature type="domain" description="N,N-dimethylformamidase alpha subunit" evidence="1">
    <location>
        <begin position="14"/>
        <end position="113"/>
    </location>
</feature>
<dbReference type="EMBL" id="JAATVY010000017">
    <property type="protein sequence ID" value="NJC72277.1"/>
    <property type="molecule type" value="Genomic_DNA"/>
</dbReference>
<comment type="caution">
    <text evidence="2">The sequence shown here is derived from an EMBL/GenBank/DDBJ whole genome shotgun (WGS) entry which is preliminary data.</text>
</comment>
<dbReference type="InterPro" id="IPR058713">
    <property type="entry name" value="DMF_alpha_dom"/>
</dbReference>
<accession>A0ABX0Y2B5</accession>
<protein>
    <submittedName>
        <fullName evidence="2">Adenylosuccinate synthetase</fullName>
    </submittedName>
</protein>
<evidence type="ECO:0000313" key="3">
    <source>
        <dbReference type="Proteomes" id="UP000722989"/>
    </source>
</evidence>
<dbReference type="Proteomes" id="UP000722989">
    <property type="component" value="Unassembled WGS sequence"/>
</dbReference>
<gene>
    <name evidence="2" type="ORF">HC031_21525</name>
</gene>
<reference evidence="2 3" key="1">
    <citation type="submission" date="2020-03" db="EMBL/GenBank/DDBJ databases">
        <title>WGS of the type strain of Planosporangium spp.</title>
        <authorList>
            <person name="Thawai C."/>
        </authorList>
    </citation>
    <scope>NUCLEOTIDE SEQUENCE [LARGE SCALE GENOMIC DNA]</scope>
    <source>
        <strain evidence="2 3">TBRC 5610</strain>
    </source>
</reference>
<proteinExistence type="predicted"/>
<organism evidence="2 3">
    <name type="scientific">Planosporangium thailandense</name>
    <dbReference type="NCBI Taxonomy" id="765197"/>
    <lineage>
        <taxon>Bacteria</taxon>
        <taxon>Bacillati</taxon>
        <taxon>Actinomycetota</taxon>
        <taxon>Actinomycetes</taxon>
        <taxon>Micromonosporales</taxon>
        <taxon>Micromonosporaceae</taxon>
        <taxon>Planosporangium</taxon>
    </lineage>
</organism>
<evidence type="ECO:0000259" key="1">
    <source>
        <dbReference type="Pfam" id="PF26354"/>
    </source>
</evidence>
<keyword evidence="3" id="KW-1185">Reference proteome</keyword>
<sequence length="119" mass="13320">MPIFSPEALDDVVDARHHERMRESLRPLLTPELISEHARQPFGQHSDALQRVLNYLGRFPVPGKLICEYGGDENWFVCRLVDDAGLRAARVAGPFPTEAAAIDAVFRQRLHEIFGVATG</sequence>
<evidence type="ECO:0000313" key="2">
    <source>
        <dbReference type="EMBL" id="NJC72277.1"/>
    </source>
</evidence>
<name>A0ABX0Y2B5_9ACTN</name>